<evidence type="ECO:0000313" key="2">
    <source>
        <dbReference type="Proteomes" id="UP000314294"/>
    </source>
</evidence>
<organism evidence="1 2">
    <name type="scientific">Liparis tanakae</name>
    <name type="common">Tanaka's snailfish</name>
    <dbReference type="NCBI Taxonomy" id="230148"/>
    <lineage>
        <taxon>Eukaryota</taxon>
        <taxon>Metazoa</taxon>
        <taxon>Chordata</taxon>
        <taxon>Craniata</taxon>
        <taxon>Vertebrata</taxon>
        <taxon>Euteleostomi</taxon>
        <taxon>Actinopterygii</taxon>
        <taxon>Neopterygii</taxon>
        <taxon>Teleostei</taxon>
        <taxon>Neoteleostei</taxon>
        <taxon>Acanthomorphata</taxon>
        <taxon>Eupercaria</taxon>
        <taxon>Perciformes</taxon>
        <taxon>Cottioidei</taxon>
        <taxon>Cottales</taxon>
        <taxon>Liparidae</taxon>
        <taxon>Liparis</taxon>
    </lineage>
</organism>
<sequence>MIIARNEKGRRVVKSGSEGWEWRLPASWWLEGTAGVETGGKWEDKKGGGREGCRSEEGANRFDVLKYRGLSKGAWPSFPNYVHKTSICRNRVGSDEQQRESLK</sequence>
<dbReference type="AlphaFoldDB" id="A0A4Z2GCL1"/>
<dbReference type="EMBL" id="SRLO01000587">
    <property type="protein sequence ID" value="TNN51288.1"/>
    <property type="molecule type" value="Genomic_DNA"/>
</dbReference>
<gene>
    <name evidence="1" type="ORF">EYF80_038506</name>
</gene>
<evidence type="ECO:0000313" key="1">
    <source>
        <dbReference type="EMBL" id="TNN51288.1"/>
    </source>
</evidence>
<keyword evidence="2" id="KW-1185">Reference proteome</keyword>
<accession>A0A4Z2GCL1</accession>
<reference evidence="1 2" key="1">
    <citation type="submission" date="2019-03" db="EMBL/GenBank/DDBJ databases">
        <title>First draft genome of Liparis tanakae, snailfish: a comprehensive survey of snailfish specific genes.</title>
        <authorList>
            <person name="Kim W."/>
            <person name="Song I."/>
            <person name="Jeong J.-H."/>
            <person name="Kim D."/>
            <person name="Kim S."/>
            <person name="Ryu S."/>
            <person name="Song J.Y."/>
            <person name="Lee S.K."/>
        </authorList>
    </citation>
    <scope>NUCLEOTIDE SEQUENCE [LARGE SCALE GENOMIC DNA]</scope>
    <source>
        <tissue evidence="1">Muscle</tissue>
    </source>
</reference>
<comment type="caution">
    <text evidence="1">The sequence shown here is derived from an EMBL/GenBank/DDBJ whole genome shotgun (WGS) entry which is preliminary data.</text>
</comment>
<proteinExistence type="predicted"/>
<name>A0A4Z2GCL1_9TELE</name>
<dbReference type="Proteomes" id="UP000314294">
    <property type="component" value="Unassembled WGS sequence"/>
</dbReference>
<protein>
    <submittedName>
        <fullName evidence="1">Uncharacterized protein</fullName>
    </submittedName>
</protein>